<comment type="caution">
    <text evidence="3">The sequence shown here is derived from an EMBL/GenBank/DDBJ whole genome shotgun (WGS) entry which is preliminary data.</text>
</comment>
<proteinExistence type="predicted"/>
<evidence type="ECO:0000313" key="4">
    <source>
        <dbReference type="Proteomes" id="UP000037069"/>
    </source>
</evidence>
<evidence type="ECO:0000256" key="1">
    <source>
        <dbReference type="SAM" id="Coils"/>
    </source>
</evidence>
<keyword evidence="4" id="KW-1185">Reference proteome</keyword>
<dbReference type="EMBL" id="JRES01001537">
    <property type="protein sequence ID" value="KNC22190.1"/>
    <property type="molecule type" value="Genomic_DNA"/>
</dbReference>
<dbReference type="Proteomes" id="UP000037069">
    <property type="component" value="Unassembled WGS sequence"/>
</dbReference>
<dbReference type="InterPro" id="IPR013083">
    <property type="entry name" value="Znf_RING/FYVE/PHD"/>
</dbReference>
<keyword evidence="1" id="KW-0175">Coiled coil</keyword>
<gene>
    <name evidence="3" type="ORF">FF38_04414</name>
</gene>
<sequence>MAECSKCKTTIRGETGIRCMGVCNKIYHISNKCSGLDQYSANILELNNFIRFMCVDCIQYIHNVDLVLKEIQYEVQKNKQNLVDYKHEFESSLNQNENEIKQLLEAIEVRFGERIKKMEFVQKSCEKNVNEIQKIYNHVNELEKSKEDICKSFEEKNINMCNEIKHIIKQTNERNNKLSYAETIKRKTVLPDQSGPLSLIVKPKDRQGAEKTKEELN</sequence>
<evidence type="ECO:0000256" key="2">
    <source>
        <dbReference type="SAM" id="MobiDB-lite"/>
    </source>
</evidence>
<dbReference type="AlphaFoldDB" id="A0A0L0BQ28"/>
<name>A0A0L0BQ28_LUCCU</name>
<feature type="region of interest" description="Disordered" evidence="2">
    <location>
        <begin position="194"/>
        <end position="217"/>
    </location>
</feature>
<accession>A0A0L0BQ28</accession>
<evidence type="ECO:0000313" key="3">
    <source>
        <dbReference type="EMBL" id="KNC22190.1"/>
    </source>
</evidence>
<feature type="compositionally biased region" description="Basic and acidic residues" evidence="2">
    <location>
        <begin position="202"/>
        <end position="217"/>
    </location>
</feature>
<protein>
    <submittedName>
        <fullName evidence="3">Uncharacterized protein</fullName>
    </submittedName>
</protein>
<reference evidence="3 4" key="1">
    <citation type="journal article" date="2015" name="Nat. Commun.">
        <title>Lucilia cuprina genome unlocks parasitic fly biology to underpin future interventions.</title>
        <authorList>
            <person name="Anstead C.A."/>
            <person name="Korhonen P.K."/>
            <person name="Young N.D."/>
            <person name="Hall R.S."/>
            <person name="Jex A.R."/>
            <person name="Murali S.C."/>
            <person name="Hughes D.S."/>
            <person name="Lee S.F."/>
            <person name="Perry T."/>
            <person name="Stroehlein A.J."/>
            <person name="Ansell B.R."/>
            <person name="Breugelmans B."/>
            <person name="Hofmann A."/>
            <person name="Qu J."/>
            <person name="Dugan S."/>
            <person name="Lee S.L."/>
            <person name="Chao H."/>
            <person name="Dinh H."/>
            <person name="Han Y."/>
            <person name="Doddapaneni H.V."/>
            <person name="Worley K.C."/>
            <person name="Muzny D.M."/>
            <person name="Ioannidis P."/>
            <person name="Waterhouse R.M."/>
            <person name="Zdobnov E.M."/>
            <person name="James P.J."/>
            <person name="Bagnall N.H."/>
            <person name="Kotze A.C."/>
            <person name="Gibbs R.A."/>
            <person name="Richards S."/>
            <person name="Batterham P."/>
            <person name="Gasser R.B."/>
        </authorList>
    </citation>
    <scope>NUCLEOTIDE SEQUENCE [LARGE SCALE GENOMIC DNA]</scope>
    <source>
        <strain evidence="3 4">LS</strain>
        <tissue evidence="3">Full body</tissue>
    </source>
</reference>
<organism evidence="3 4">
    <name type="scientific">Lucilia cuprina</name>
    <name type="common">Green bottle fly</name>
    <name type="synonym">Australian sheep blowfly</name>
    <dbReference type="NCBI Taxonomy" id="7375"/>
    <lineage>
        <taxon>Eukaryota</taxon>
        <taxon>Metazoa</taxon>
        <taxon>Ecdysozoa</taxon>
        <taxon>Arthropoda</taxon>
        <taxon>Hexapoda</taxon>
        <taxon>Insecta</taxon>
        <taxon>Pterygota</taxon>
        <taxon>Neoptera</taxon>
        <taxon>Endopterygota</taxon>
        <taxon>Diptera</taxon>
        <taxon>Brachycera</taxon>
        <taxon>Muscomorpha</taxon>
        <taxon>Oestroidea</taxon>
        <taxon>Calliphoridae</taxon>
        <taxon>Luciliinae</taxon>
        <taxon>Lucilia</taxon>
    </lineage>
</organism>
<feature type="coiled-coil region" evidence="1">
    <location>
        <begin position="68"/>
        <end position="106"/>
    </location>
</feature>
<dbReference type="Gene3D" id="3.30.40.10">
    <property type="entry name" value="Zinc/RING finger domain, C3HC4 (zinc finger)"/>
    <property type="match status" value="1"/>
</dbReference>